<dbReference type="Proteomes" id="UP001196413">
    <property type="component" value="Unassembled WGS sequence"/>
</dbReference>
<gene>
    <name evidence="1" type="ORF">KIN20_019834</name>
</gene>
<proteinExistence type="predicted"/>
<sequence length="131" mass="14686">MFSPLLSIKSIYFDGCRSNVEPQLKGIHGSPIRIEQAELSDIAQRTCKYGKRLDAVKMRNMGKRVETASSVLHWNPTFRTLHSISSSIPLGSLLEWLDVLIGTDQPPQRIMVCRQDVDQVSLLASSSSPRF</sequence>
<name>A0AAD5QV97_PARTN</name>
<dbReference type="AlphaFoldDB" id="A0AAD5QV97"/>
<keyword evidence="2" id="KW-1185">Reference proteome</keyword>
<protein>
    <submittedName>
        <fullName evidence="1">Uncharacterized protein</fullName>
    </submittedName>
</protein>
<reference evidence="1" key="1">
    <citation type="submission" date="2021-06" db="EMBL/GenBank/DDBJ databases">
        <title>Parelaphostrongylus tenuis whole genome reference sequence.</title>
        <authorList>
            <person name="Garwood T.J."/>
            <person name="Larsen P.A."/>
            <person name="Fountain-Jones N.M."/>
            <person name="Garbe J.R."/>
            <person name="Macchietto M.G."/>
            <person name="Kania S.A."/>
            <person name="Gerhold R.W."/>
            <person name="Richards J.E."/>
            <person name="Wolf T.M."/>
        </authorList>
    </citation>
    <scope>NUCLEOTIDE SEQUENCE</scope>
    <source>
        <strain evidence="1">MNPRO001-30</strain>
        <tissue evidence="1">Meninges</tissue>
    </source>
</reference>
<comment type="caution">
    <text evidence="1">The sequence shown here is derived from an EMBL/GenBank/DDBJ whole genome shotgun (WGS) entry which is preliminary data.</text>
</comment>
<evidence type="ECO:0000313" key="2">
    <source>
        <dbReference type="Proteomes" id="UP001196413"/>
    </source>
</evidence>
<organism evidence="1 2">
    <name type="scientific">Parelaphostrongylus tenuis</name>
    <name type="common">Meningeal worm</name>
    <dbReference type="NCBI Taxonomy" id="148309"/>
    <lineage>
        <taxon>Eukaryota</taxon>
        <taxon>Metazoa</taxon>
        <taxon>Ecdysozoa</taxon>
        <taxon>Nematoda</taxon>
        <taxon>Chromadorea</taxon>
        <taxon>Rhabditida</taxon>
        <taxon>Rhabditina</taxon>
        <taxon>Rhabditomorpha</taxon>
        <taxon>Strongyloidea</taxon>
        <taxon>Metastrongylidae</taxon>
        <taxon>Parelaphostrongylus</taxon>
    </lineage>
</organism>
<accession>A0AAD5QV97</accession>
<dbReference type="EMBL" id="JAHQIW010003955">
    <property type="protein sequence ID" value="KAJ1360776.1"/>
    <property type="molecule type" value="Genomic_DNA"/>
</dbReference>
<evidence type="ECO:0000313" key="1">
    <source>
        <dbReference type="EMBL" id="KAJ1360776.1"/>
    </source>
</evidence>